<dbReference type="Gene3D" id="1.10.1370.10">
    <property type="entry name" value="Neurolysin, domain 3"/>
    <property type="match status" value="1"/>
</dbReference>
<dbReference type="InterPro" id="IPR045090">
    <property type="entry name" value="Pept_M3A_M3B"/>
</dbReference>
<evidence type="ECO:0000256" key="6">
    <source>
        <dbReference type="ARBA" id="ARBA00023049"/>
    </source>
</evidence>
<evidence type="ECO:0000256" key="7">
    <source>
        <dbReference type="RuleBase" id="RU003435"/>
    </source>
</evidence>
<dbReference type="Proteomes" id="UP001189429">
    <property type="component" value="Unassembled WGS sequence"/>
</dbReference>
<accession>A0ABN9SGA2</accession>
<feature type="domain" description="Peptidase M3A/M3B catalytic" evidence="8">
    <location>
        <begin position="1"/>
        <end position="466"/>
    </location>
</feature>
<evidence type="ECO:0000256" key="4">
    <source>
        <dbReference type="ARBA" id="ARBA00022801"/>
    </source>
</evidence>
<gene>
    <name evidence="9" type="ORF">PCOR1329_LOCUS29109</name>
</gene>
<evidence type="ECO:0000256" key="1">
    <source>
        <dbReference type="ARBA" id="ARBA00006040"/>
    </source>
</evidence>
<protein>
    <recommendedName>
        <fullName evidence="8">Peptidase M3A/M3B catalytic domain-containing protein</fullName>
    </recommendedName>
</protein>
<keyword evidence="3 7" id="KW-0479">Metal-binding</keyword>
<evidence type="ECO:0000259" key="8">
    <source>
        <dbReference type="Pfam" id="PF01432"/>
    </source>
</evidence>
<dbReference type="PANTHER" id="PTHR11804">
    <property type="entry name" value="PROTEASE M3 THIMET OLIGOPEPTIDASE-RELATED"/>
    <property type="match status" value="1"/>
</dbReference>
<reference evidence="9" key="1">
    <citation type="submission" date="2023-10" db="EMBL/GenBank/DDBJ databases">
        <authorList>
            <person name="Chen Y."/>
            <person name="Shah S."/>
            <person name="Dougan E. K."/>
            <person name="Thang M."/>
            <person name="Chan C."/>
        </authorList>
    </citation>
    <scope>NUCLEOTIDE SEQUENCE [LARGE SCALE GENOMIC DNA]</scope>
</reference>
<dbReference type="InterPro" id="IPR001567">
    <property type="entry name" value="Pept_M3A_M3B_dom"/>
</dbReference>
<evidence type="ECO:0000313" key="10">
    <source>
        <dbReference type="Proteomes" id="UP001189429"/>
    </source>
</evidence>
<comment type="similarity">
    <text evidence="1 7">Belongs to the peptidase M3 family.</text>
</comment>
<evidence type="ECO:0000256" key="3">
    <source>
        <dbReference type="ARBA" id="ARBA00022723"/>
    </source>
</evidence>
<keyword evidence="5 7" id="KW-0862">Zinc</keyword>
<dbReference type="EMBL" id="CAUYUJ010010890">
    <property type="protein sequence ID" value="CAK0830465.1"/>
    <property type="molecule type" value="Genomic_DNA"/>
</dbReference>
<evidence type="ECO:0000256" key="5">
    <source>
        <dbReference type="ARBA" id="ARBA00022833"/>
    </source>
</evidence>
<dbReference type="InterPro" id="IPR024079">
    <property type="entry name" value="MetalloPept_cat_dom_sf"/>
</dbReference>
<keyword evidence="4 7" id="KW-0378">Hydrolase</keyword>
<comment type="caution">
    <text evidence="9">The sequence shown here is derived from an EMBL/GenBank/DDBJ whole genome shotgun (WGS) entry which is preliminary data.</text>
</comment>
<dbReference type="PANTHER" id="PTHR11804:SF83">
    <property type="entry name" value="LD37516P"/>
    <property type="match status" value="1"/>
</dbReference>
<comment type="cofactor">
    <cofactor evidence="7">
        <name>Zn(2+)</name>
        <dbReference type="ChEBI" id="CHEBI:29105"/>
    </cofactor>
    <text evidence="7">Binds 1 zinc ion.</text>
</comment>
<keyword evidence="2 7" id="KW-0645">Protease</keyword>
<proteinExistence type="inferred from homology"/>
<dbReference type="Gene3D" id="3.40.390.10">
    <property type="entry name" value="Collagenase (Catalytic Domain)"/>
    <property type="match status" value="1"/>
</dbReference>
<dbReference type="SUPFAM" id="SSF55486">
    <property type="entry name" value="Metalloproteases ('zincins'), catalytic domain"/>
    <property type="match status" value="1"/>
</dbReference>
<evidence type="ECO:0000256" key="2">
    <source>
        <dbReference type="ARBA" id="ARBA00022670"/>
    </source>
</evidence>
<evidence type="ECO:0000313" key="9">
    <source>
        <dbReference type="EMBL" id="CAK0830465.1"/>
    </source>
</evidence>
<dbReference type="InterPro" id="IPR034005">
    <property type="entry name" value="M3A_DCP"/>
</dbReference>
<dbReference type="CDD" id="cd06456">
    <property type="entry name" value="M3A_DCP"/>
    <property type="match status" value="1"/>
</dbReference>
<name>A0ABN9SGA2_9DINO</name>
<dbReference type="Pfam" id="PF01432">
    <property type="entry name" value="Peptidase_M3"/>
    <property type="match status" value="1"/>
</dbReference>
<sequence length="479" mass="53144">MKYATSAALREKVYRAHITRASEHGLGGDNAPVISKILKLRAEKAALLGYSSFAELSLAKKMATLESAHNLMEDLRSASMDAAKAEHEELEKYAGKRLELWDTAFYAERLKQEKFSYDEETVRQYLSLDNVLQGLFGVISRLFDVEISERSPKELGAQVWDGEVRTFEVRREGKACAYFYLDAYTRPGEKKGGAWMRGEKQRSRALAEPGQEVQLPVAHMVCNQSAPVTNPDGTVTPSLMLFREVETVFHECGHALQHMLTQVDEGHVSGISGVEWDAVEQPSLFMEYWAYDVPTLKSMAKHWKTGESMPDDLIGKIRAAKTYRAAWMMTRQLKFALTDLALHDAAFVPGAAGGKTIWDVEREIDAKTSVAPSLPEDRFLCGFAHIFAGGYAAGYYSYKWAEVLSADGFAAFEEGGLEDEAAMRRLGRRYRGTVLAAGGSRPAADVFEDFRGRAPRADALLRHHGLTAGDAAVVPQARL</sequence>
<dbReference type="InterPro" id="IPR024077">
    <property type="entry name" value="Neurolysin/TOP_dom2"/>
</dbReference>
<keyword evidence="10" id="KW-1185">Reference proteome</keyword>
<organism evidence="9 10">
    <name type="scientific">Prorocentrum cordatum</name>
    <dbReference type="NCBI Taxonomy" id="2364126"/>
    <lineage>
        <taxon>Eukaryota</taxon>
        <taxon>Sar</taxon>
        <taxon>Alveolata</taxon>
        <taxon>Dinophyceae</taxon>
        <taxon>Prorocentrales</taxon>
        <taxon>Prorocentraceae</taxon>
        <taxon>Prorocentrum</taxon>
    </lineage>
</organism>
<keyword evidence="6 7" id="KW-0482">Metalloprotease</keyword>